<keyword evidence="1" id="KW-0158">Chromosome</keyword>
<dbReference type="InterPro" id="IPR029148">
    <property type="entry name" value="FACT-SPT16_Nlobe"/>
</dbReference>
<dbReference type="Proteomes" id="UP000550707">
    <property type="component" value="Unassembled WGS sequence"/>
</dbReference>
<evidence type="ECO:0000256" key="2">
    <source>
        <dbReference type="SAM" id="MobiDB-lite"/>
    </source>
</evidence>
<dbReference type="PANTHER" id="PTHR13980">
    <property type="entry name" value="CDC68 RELATED"/>
    <property type="match status" value="1"/>
</dbReference>
<feature type="compositionally biased region" description="Low complexity" evidence="2">
    <location>
        <begin position="124"/>
        <end position="139"/>
    </location>
</feature>
<evidence type="ECO:0000313" key="5">
    <source>
        <dbReference type="Proteomes" id="UP000550707"/>
    </source>
</evidence>
<feature type="domain" description="FACT complex subunit SPT16 N-terminal lobe" evidence="3">
    <location>
        <begin position="5"/>
        <end position="116"/>
    </location>
</feature>
<gene>
    <name evidence="4" type="ORF">HJG59_017634</name>
</gene>
<evidence type="ECO:0000313" key="4">
    <source>
        <dbReference type="EMBL" id="KAF6502899.1"/>
    </source>
</evidence>
<feature type="region of interest" description="Disordered" evidence="2">
    <location>
        <begin position="65"/>
        <end position="147"/>
    </location>
</feature>
<dbReference type="SMART" id="SM01285">
    <property type="entry name" value="FACT-Spt16_Nlob"/>
    <property type="match status" value="1"/>
</dbReference>
<dbReference type="Gene3D" id="3.40.350.10">
    <property type="entry name" value="Creatinase/prolidase N-terminal domain"/>
    <property type="match status" value="1"/>
</dbReference>
<dbReference type="GO" id="GO:0031491">
    <property type="term" value="F:nucleosome binding"/>
    <property type="evidence" value="ECO:0007669"/>
    <property type="project" value="TreeGrafter"/>
</dbReference>
<protein>
    <recommendedName>
        <fullName evidence="1">FACT complex subunit</fullName>
    </recommendedName>
</protein>
<evidence type="ECO:0000259" key="3">
    <source>
        <dbReference type="SMART" id="SM01285"/>
    </source>
</evidence>
<keyword evidence="1" id="KW-0805">Transcription regulation</keyword>
<dbReference type="PANTHER" id="PTHR13980:SF15">
    <property type="entry name" value="FACT COMPLEX SUBUNIT SPT16"/>
    <property type="match status" value="1"/>
</dbReference>
<organism evidence="4 5">
    <name type="scientific">Molossus molossus</name>
    <name type="common">Pallas' mastiff bat</name>
    <name type="synonym">Vespertilio molossus</name>
    <dbReference type="NCBI Taxonomy" id="27622"/>
    <lineage>
        <taxon>Eukaryota</taxon>
        <taxon>Metazoa</taxon>
        <taxon>Chordata</taxon>
        <taxon>Craniata</taxon>
        <taxon>Vertebrata</taxon>
        <taxon>Euteleostomi</taxon>
        <taxon>Mammalia</taxon>
        <taxon>Eutheria</taxon>
        <taxon>Laurasiatheria</taxon>
        <taxon>Chiroptera</taxon>
        <taxon>Yangochiroptera</taxon>
        <taxon>Molossidae</taxon>
        <taxon>Molossus</taxon>
    </lineage>
</organism>
<proteinExistence type="inferred from homology"/>
<reference evidence="4 5" key="1">
    <citation type="journal article" date="2020" name="Nature">
        <title>Six reference-quality genomes reveal evolution of bat adaptations.</title>
        <authorList>
            <person name="Jebb D."/>
            <person name="Huang Z."/>
            <person name="Pippel M."/>
            <person name="Hughes G.M."/>
            <person name="Lavrichenko K."/>
            <person name="Devanna P."/>
            <person name="Winkler S."/>
            <person name="Jermiin L.S."/>
            <person name="Skirmuntt E.C."/>
            <person name="Katzourakis A."/>
            <person name="Burkitt-Gray L."/>
            <person name="Ray D.A."/>
            <person name="Sullivan K.A.M."/>
            <person name="Roscito J.G."/>
            <person name="Kirilenko B.M."/>
            <person name="Davalos L.M."/>
            <person name="Corthals A.P."/>
            <person name="Power M.L."/>
            <person name="Jones G."/>
            <person name="Ransome R.D."/>
            <person name="Dechmann D.K.N."/>
            <person name="Locatelli A.G."/>
            <person name="Puechmaille S.J."/>
            <person name="Fedrigo O."/>
            <person name="Jarvis E.D."/>
            <person name="Hiller M."/>
            <person name="Vernes S.C."/>
            <person name="Myers E.W."/>
            <person name="Teeling E.C."/>
        </authorList>
    </citation>
    <scope>NUCLEOTIDE SEQUENCE [LARGE SCALE GENOMIC DNA]</scope>
    <source>
        <strain evidence="4">MMolMol1</strain>
        <tissue evidence="4">Muscle</tissue>
    </source>
</reference>
<keyword evidence="1" id="KW-0234">DNA repair</keyword>
<dbReference type="AlphaFoldDB" id="A0A7J8K2P4"/>
<feature type="compositionally biased region" description="Basic and acidic residues" evidence="2">
    <location>
        <begin position="85"/>
        <end position="105"/>
    </location>
</feature>
<comment type="similarity">
    <text evidence="1">Belongs to the peptidase M24 family. SPT16 subfamily.</text>
</comment>
<keyword evidence="1" id="KW-0539">Nucleus</keyword>
<keyword evidence="1" id="KW-0804">Transcription</keyword>
<dbReference type="InterPro" id="IPR040258">
    <property type="entry name" value="Spt16"/>
</dbReference>
<dbReference type="GO" id="GO:0006368">
    <property type="term" value="P:transcription elongation by RNA polymerase II"/>
    <property type="evidence" value="ECO:0007669"/>
    <property type="project" value="TreeGrafter"/>
</dbReference>
<keyword evidence="5" id="KW-1185">Reference proteome</keyword>
<dbReference type="Pfam" id="PF14826">
    <property type="entry name" value="FACT-Spt16_Nlob"/>
    <property type="match status" value="1"/>
</dbReference>
<keyword evidence="1" id="KW-0227">DNA damage</keyword>
<sequence>MAVTLDKDAYYRRVKRLYSNWRKGEDEYANVDAIVVSVGVDEEIVYAKSTALQTWLFGYELTDEDYSSEAEESDYSKESLGSEEESGKDWDELEEEARKADRESRYEEEEEQSRSMSRKRKASVHSSGRGSNRGSRHSSAPPKKKRK</sequence>
<dbReference type="GO" id="GO:0006281">
    <property type="term" value="P:DNA repair"/>
    <property type="evidence" value="ECO:0007669"/>
    <property type="project" value="UniProtKB-UniRule"/>
</dbReference>
<name>A0A7J8K2P4_MOLMO</name>
<keyword evidence="1" id="KW-0235">DNA replication</keyword>
<comment type="subcellular location">
    <subcellularLocation>
        <location evidence="1">Nucleus</location>
    </subcellularLocation>
    <subcellularLocation>
        <location evidence="1">Chromosome</location>
    </subcellularLocation>
</comment>
<dbReference type="GO" id="GO:0035101">
    <property type="term" value="C:FACT complex"/>
    <property type="evidence" value="ECO:0007669"/>
    <property type="project" value="UniProtKB-UniRule"/>
</dbReference>
<evidence type="ECO:0000256" key="1">
    <source>
        <dbReference type="RuleBase" id="RU367052"/>
    </source>
</evidence>
<dbReference type="GO" id="GO:0006260">
    <property type="term" value="P:DNA replication"/>
    <property type="evidence" value="ECO:0007669"/>
    <property type="project" value="UniProtKB-KW"/>
</dbReference>
<dbReference type="InterPro" id="IPR029149">
    <property type="entry name" value="Creatin/AminoP/Spt16_N"/>
</dbReference>
<accession>A0A7J8K2P4</accession>
<comment type="subunit">
    <text evidence="1">Component of the FACT complex.</text>
</comment>
<dbReference type="EMBL" id="JACASF010000001">
    <property type="protein sequence ID" value="KAF6502899.1"/>
    <property type="molecule type" value="Genomic_DNA"/>
</dbReference>
<comment type="caution">
    <text evidence="4">The sequence shown here is derived from an EMBL/GenBank/DDBJ whole genome shotgun (WGS) entry which is preliminary data.</text>
</comment>
<comment type="function">
    <text evidence="1">Component of the FACT complex, a general chromatin factor that acts to reorganize nucleosomes. The FACT complex is involved in multiple processes that require DNA as a template such as mRNA elongation, DNA replication and DNA repair. During transcription elongation the FACT complex acts as a histone chaperone that both destabilizes and restores nucleosomal structure. It facilitates the passage of RNA polymerase II and transcription by promoting the dissociation of one histone H2A-H2B dimer from the nucleosome, then subsequently promotes the reestablishment of the nucleosome following the passage of RNA polymerase II.</text>
</comment>